<keyword evidence="1" id="KW-0479">Metal-binding</keyword>
<dbReference type="Gene3D" id="3.30.160.60">
    <property type="entry name" value="Classic Zinc Finger"/>
    <property type="match status" value="1"/>
</dbReference>
<feature type="domain" description="C2H2-type" evidence="2">
    <location>
        <begin position="46"/>
        <end position="74"/>
    </location>
</feature>
<accession>S4NY84</accession>
<dbReference type="PROSITE" id="PS50157">
    <property type="entry name" value="ZINC_FINGER_C2H2_2"/>
    <property type="match status" value="1"/>
</dbReference>
<keyword evidence="1" id="KW-0863">Zinc-finger</keyword>
<name>S4NY84_9NEOP</name>
<evidence type="ECO:0000259" key="2">
    <source>
        <dbReference type="PROSITE" id="PS50157"/>
    </source>
</evidence>
<dbReference type="GO" id="GO:0008270">
    <property type="term" value="F:zinc ion binding"/>
    <property type="evidence" value="ECO:0007669"/>
    <property type="project" value="UniProtKB-KW"/>
</dbReference>
<evidence type="ECO:0000256" key="1">
    <source>
        <dbReference type="PROSITE-ProRule" id="PRU00042"/>
    </source>
</evidence>
<protein>
    <submittedName>
        <fullName evidence="3">Oocyte zinc finger protein XlCOF28</fullName>
    </submittedName>
</protein>
<organism evidence="3">
    <name type="scientific">Pararge aegeria</name>
    <name type="common">speckled wood butterfly</name>
    <dbReference type="NCBI Taxonomy" id="116150"/>
    <lineage>
        <taxon>Eukaryota</taxon>
        <taxon>Metazoa</taxon>
        <taxon>Ecdysozoa</taxon>
        <taxon>Arthropoda</taxon>
        <taxon>Hexapoda</taxon>
        <taxon>Insecta</taxon>
        <taxon>Pterygota</taxon>
        <taxon>Neoptera</taxon>
        <taxon>Endopterygota</taxon>
        <taxon>Lepidoptera</taxon>
        <taxon>Glossata</taxon>
        <taxon>Ditrysia</taxon>
        <taxon>Papilionoidea</taxon>
        <taxon>Nymphalidae</taxon>
        <taxon>Satyrinae</taxon>
        <taxon>Satyrini</taxon>
        <taxon>Parargina</taxon>
        <taxon>Pararge</taxon>
    </lineage>
</organism>
<dbReference type="PROSITE" id="PS00028">
    <property type="entry name" value="ZINC_FINGER_C2H2_1"/>
    <property type="match status" value="1"/>
</dbReference>
<reference evidence="3" key="1">
    <citation type="journal article" date="2013" name="BMC Genomics">
        <title>Unscrambling butterfly oogenesis.</title>
        <authorList>
            <person name="Carter J.M."/>
            <person name="Baker S.C."/>
            <person name="Pink R."/>
            <person name="Carter D.R."/>
            <person name="Collins A."/>
            <person name="Tomlin J."/>
            <person name="Gibbs M."/>
            <person name="Breuker C.J."/>
        </authorList>
    </citation>
    <scope>NUCLEOTIDE SEQUENCE</scope>
    <source>
        <tissue evidence="3">Ovary</tissue>
    </source>
</reference>
<dbReference type="InterPro" id="IPR013087">
    <property type="entry name" value="Znf_C2H2_type"/>
</dbReference>
<feature type="non-terminal residue" evidence="3">
    <location>
        <position position="86"/>
    </location>
</feature>
<dbReference type="SMART" id="SM00355">
    <property type="entry name" value="ZnF_C2H2"/>
    <property type="match status" value="2"/>
</dbReference>
<dbReference type="AlphaFoldDB" id="S4NY84"/>
<dbReference type="EMBL" id="GAIX01010311">
    <property type="protein sequence ID" value="JAA82249.1"/>
    <property type="molecule type" value="Transcribed_RNA"/>
</dbReference>
<keyword evidence="1" id="KW-0862">Zinc</keyword>
<dbReference type="SUPFAM" id="SSF57667">
    <property type="entry name" value="beta-beta-alpha zinc fingers"/>
    <property type="match status" value="1"/>
</dbReference>
<sequence length="86" mass="10353">KKRSHEKCIHTHSAINKCGYCDEKFKDYRKKEKHLSEVHGIHSMTLQCKACEKSFSNQKEYTVHLRRLHLMDKRFKCLECDMSFFS</sequence>
<dbReference type="Pfam" id="PF00096">
    <property type="entry name" value="zf-C2H2"/>
    <property type="match status" value="1"/>
</dbReference>
<dbReference type="InterPro" id="IPR036236">
    <property type="entry name" value="Znf_C2H2_sf"/>
</dbReference>
<evidence type="ECO:0000313" key="3">
    <source>
        <dbReference type="EMBL" id="JAA82249.1"/>
    </source>
</evidence>
<reference evidence="3" key="2">
    <citation type="submission" date="2013-05" db="EMBL/GenBank/DDBJ databases">
        <authorList>
            <person name="Carter J.-M."/>
            <person name="Baker S.C."/>
            <person name="Pink R."/>
            <person name="Carter D.R.F."/>
            <person name="Collins A."/>
            <person name="Tomlin J."/>
            <person name="Gibbs M."/>
            <person name="Breuker C.J."/>
        </authorList>
    </citation>
    <scope>NUCLEOTIDE SEQUENCE</scope>
    <source>
        <tissue evidence="3">Ovary</tissue>
    </source>
</reference>
<feature type="non-terminal residue" evidence="3">
    <location>
        <position position="1"/>
    </location>
</feature>
<proteinExistence type="predicted"/>